<dbReference type="AlphaFoldDB" id="A0A955L816"/>
<accession>A0A955L816</accession>
<organism evidence="3 4">
    <name type="scientific">Candidatus Dojkabacteria bacterium</name>
    <dbReference type="NCBI Taxonomy" id="2099670"/>
    <lineage>
        <taxon>Bacteria</taxon>
        <taxon>Candidatus Dojkabacteria</taxon>
    </lineage>
</organism>
<name>A0A955L816_9BACT</name>
<evidence type="ECO:0000259" key="2">
    <source>
        <dbReference type="Pfam" id="PF01370"/>
    </source>
</evidence>
<proteinExistence type="inferred from homology"/>
<dbReference type="Proteomes" id="UP000754563">
    <property type="component" value="Unassembled WGS sequence"/>
</dbReference>
<reference evidence="3" key="2">
    <citation type="journal article" date="2021" name="Microbiome">
        <title>Successional dynamics and alternative stable states in a saline activated sludge microbial community over 9 years.</title>
        <authorList>
            <person name="Wang Y."/>
            <person name="Ye J."/>
            <person name="Ju F."/>
            <person name="Liu L."/>
            <person name="Boyd J.A."/>
            <person name="Deng Y."/>
            <person name="Parks D.H."/>
            <person name="Jiang X."/>
            <person name="Yin X."/>
            <person name="Woodcroft B.J."/>
            <person name="Tyson G.W."/>
            <person name="Hugenholtz P."/>
            <person name="Polz M.F."/>
            <person name="Zhang T."/>
        </authorList>
    </citation>
    <scope>NUCLEOTIDE SEQUENCE</scope>
    <source>
        <strain evidence="3">HKST-UBA11</strain>
    </source>
</reference>
<feature type="domain" description="NAD-dependent epimerase/dehydratase" evidence="2">
    <location>
        <begin position="3"/>
        <end position="278"/>
    </location>
</feature>
<evidence type="ECO:0000256" key="1">
    <source>
        <dbReference type="ARBA" id="ARBA00007637"/>
    </source>
</evidence>
<dbReference type="InterPro" id="IPR036291">
    <property type="entry name" value="NAD(P)-bd_dom_sf"/>
</dbReference>
<evidence type="ECO:0000313" key="3">
    <source>
        <dbReference type="EMBL" id="MCA9385398.1"/>
    </source>
</evidence>
<dbReference type="PRINTS" id="PR01713">
    <property type="entry name" value="NUCEPIMERASE"/>
</dbReference>
<comment type="caution">
    <text evidence="3">The sequence shown here is derived from an EMBL/GenBank/DDBJ whole genome shotgun (WGS) entry which is preliminary data.</text>
</comment>
<gene>
    <name evidence="3" type="ORF">KC717_01995</name>
</gene>
<dbReference type="PANTHER" id="PTHR43000">
    <property type="entry name" value="DTDP-D-GLUCOSE 4,6-DEHYDRATASE-RELATED"/>
    <property type="match status" value="1"/>
</dbReference>
<dbReference type="InterPro" id="IPR001509">
    <property type="entry name" value="Epimerase_deHydtase"/>
</dbReference>
<protein>
    <submittedName>
        <fullName evidence="3">NAD-dependent epimerase/dehydratase family protein</fullName>
    </submittedName>
</protein>
<sequence length="356" mass="40233">MKILLTGAAGFIGSYTVRELVRLGHDVVGIDNYDEFYSRKAKEFAVDLTNLFSGNELNYFSEHEVTPILDLLKTFHMKHLDRVGEGRYSSVDLDILEYERVTELFDNEDFDAVIHLAAMAGVPHSLKDPLKYSEVNISGTTHLLNEMVKHEVKNLVFASSSSVYGNCTDTPFREDLDVDKPISPYAATKRMGEILNYTFHKLYDLNVMNLRFFTVYGPLQRPYGMAIQKFIKQTFHGNPMTVYGDGSMARDFTYIDDIVDGIVAALERNKGYSTFNLGNKMPTSLTDLTNEIRSQMGKGSVTHLDKPPTEVSITCADISNAQNVLGYVPQVSIQEGIRRQIEVFKAMPKWFQNLSE</sequence>
<evidence type="ECO:0000313" key="4">
    <source>
        <dbReference type="Proteomes" id="UP000754563"/>
    </source>
</evidence>
<comment type="similarity">
    <text evidence="1">Belongs to the NAD(P)-dependent epimerase/dehydratase family.</text>
</comment>
<reference evidence="3" key="1">
    <citation type="submission" date="2020-04" db="EMBL/GenBank/DDBJ databases">
        <authorList>
            <person name="Zhang T."/>
        </authorList>
    </citation>
    <scope>NUCLEOTIDE SEQUENCE</scope>
    <source>
        <strain evidence="3">HKST-UBA11</strain>
    </source>
</reference>
<dbReference type="SUPFAM" id="SSF51735">
    <property type="entry name" value="NAD(P)-binding Rossmann-fold domains"/>
    <property type="match status" value="1"/>
</dbReference>
<dbReference type="EMBL" id="JAGQLH010000017">
    <property type="protein sequence ID" value="MCA9385398.1"/>
    <property type="molecule type" value="Genomic_DNA"/>
</dbReference>
<dbReference type="Pfam" id="PF01370">
    <property type="entry name" value="Epimerase"/>
    <property type="match status" value="1"/>
</dbReference>
<dbReference type="Gene3D" id="3.40.50.720">
    <property type="entry name" value="NAD(P)-binding Rossmann-like Domain"/>
    <property type="match status" value="2"/>
</dbReference>